<evidence type="ECO:0000313" key="2">
    <source>
        <dbReference type="Proteomes" id="UP000567293"/>
    </source>
</evidence>
<name>A0A7V8NNX9_9BACT</name>
<proteinExistence type="predicted"/>
<organism evidence="1 2">
    <name type="scientific">Candidatus Acidiferrum panamense</name>
    <dbReference type="NCBI Taxonomy" id="2741543"/>
    <lineage>
        <taxon>Bacteria</taxon>
        <taxon>Pseudomonadati</taxon>
        <taxon>Acidobacteriota</taxon>
        <taxon>Terriglobia</taxon>
        <taxon>Candidatus Acidiferrales</taxon>
        <taxon>Candidatus Acidiferrum</taxon>
    </lineage>
</organism>
<dbReference type="AlphaFoldDB" id="A0A7V8NNX9"/>
<gene>
    <name evidence="1" type="ORF">HRJ53_07610</name>
</gene>
<sequence length="57" mass="6614">MKFTERVTGQLRFETFNTFNHTNPICCASTNLISTLYNQVTSTRDPRILQLAMKVNF</sequence>
<comment type="caution">
    <text evidence="1">The sequence shown here is derived from an EMBL/GenBank/DDBJ whole genome shotgun (WGS) entry which is preliminary data.</text>
</comment>
<evidence type="ECO:0008006" key="3">
    <source>
        <dbReference type="Google" id="ProtNLM"/>
    </source>
</evidence>
<evidence type="ECO:0000313" key="1">
    <source>
        <dbReference type="EMBL" id="MBA0084845.1"/>
    </source>
</evidence>
<accession>A0A7V8NNX9</accession>
<keyword evidence="2" id="KW-1185">Reference proteome</keyword>
<protein>
    <recommendedName>
        <fullName evidence="3">TonB-dependent receptor</fullName>
    </recommendedName>
</protein>
<dbReference type="EMBL" id="JACDQQ010000735">
    <property type="protein sequence ID" value="MBA0084845.1"/>
    <property type="molecule type" value="Genomic_DNA"/>
</dbReference>
<dbReference type="Proteomes" id="UP000567293">
    <property type="component" value="Unassembled WGS sequence"/>
</dbReference>
<reference evidence="1" key="1">
    <citation type="submission" date="2020-06" db="EMBL/GenBank/DDBJ databases">
        <title>Legume-microbial interactions unlock mineral nutrients during tropical forest succession.</title>
        <authorList>
            <person name="Epihov D.Z."/>
        </authorList>
    </citation>
    <scope>NUCLEOTIDE SEQUENCE [LARGE SCALE GENOMIC DNA]</scope>
    <source>
        <strain evidence="1">Pan2503</strain>
    </source>
</reference>